<evidence type="ECO:0008006" key="3">
    <source>
        <dbReference type="Google" id="ProtNLM"/>
    </source>
</evidence>
<evidence type="ECO:0000313" key="2">
    <source>
        <dbReference type="Proteomes" id="UP001066276"/>
    </source>
</evidence>
<protein>
    <recommendedName>
        <fullName evidence="3">Interleukin-1 beta</fullName>
    </recommendedName>
</protein>
<sequence length="177" mass="19963">MLSDAFCDDEETSIKIIYTSDGRLFNLQKLHAKTKVEEDSMHNFLFSDDCTLNVATEDRMQQSISVFSNGCRNVILTISAKKTETLHQTALQKTCLEPTITAEGEILKAVNKFTYLSSKLSRSVNIDVEVDTSIAKASSAFGRLCVLMWERRDIKLTTKLKMYKAVIMPTLLYACET</sequence>
<proteinExistence type="predicted"/>
<reference evidence="1" key="1">
    <citation type="journal article" date="2022" name="bioRxiv">
        <title>Sequencing and chromosome-scale assembly of the giantPleurodeles waltlgenome.</title>
        <authorList>
            <person name="Brown T."/>
            <person name="Elewa A."/>
            <person name="Iarovenko S."/>
            <person name="Subramanian E."/>
            <person name="Araus A.J."/>
            <person name="Petzold A."/>
            <person name="Susuki M."/>
            <person name="Suzuki K.-i.T."/>
            <person name="Hayashi T."/>
            <person name="Toyoda A."/>
            <person name="Oliveira C."/>
            <person name="Osipova E."/>
            <person name="Leigh N.D."/>
            <person name="Simon A."/>
            <person name="Yun M.H."/>
        </authorList>
    </citation>
    <scope>NUCLEOTIDE SEQUENCE</scope>
    <source>
        <strain evidence="1">20211129_DDA</strain>
        <tissue evidence="1">Liver</tissue>
    </source>
</reference>
<name>A0AAV7MVN5_PLEWA</name>
<evidence type="ECO:0000313" key="1">
    <source>
        <dbReference type="EMBL" id="KAJ1107302.1"/>
    </source>
</evidence>
<dbReference type="AlphaFoldDB" id="A0AAV7MVN5"/>
<gene>
    <name evidence="1" type="ORF">NDU88_004694</name>
</gene>
<organism evidence="1 2">
    <name type="scientific">Pleurodeles waltl</name>
    <name type="common">Iberian ribbed newt</name>
    <dbReference type="NCBI Taxonomy" id="8319"/>
    <lineage>
        <taxon>Eukaryota</taxon>
        <taxon>Metazoa</taxon>
        <taxon>Chordata</taxon>
        <taxon>Craniata</taxon>
        <taxon>Vertebrata</taxon>
        <taxon>Euteleostomi</taxon>
        <taxon>Amphibia</taxon>
        <taxon>Batrachia</taxon>
        <taxon>Caudata</taxon>
        <taxon>Salamandroidea</taxon>
        <taxon>Salamandridae</taxon>
        <taxon>Pleurodelinae</taxon>
        <taxon>Pleurodeles</taxon>
    </lineage>
</organism>
<comment type="caution">
    <text evidence="1">The sequence shown here is derived from an EMBL/GenBank/DDBJ whole genome shotgun (WGS) entry which is preliminary data.</text>
</comment>
<dbReference type="EMBL" id="JANPWB010000013">
    <property type="protein sequence ID" value="KAJ1107302.1"/>
    <property type="molecule type" value="Genomic_DNA"/>
</dbReference>
<accession>A0AAV7MVN5</accession>
<dbReference type="PANTHER" id="PTHR47027:SF26">
    <property type="entry name" value="REVERSE TRANSCRIPTASE DOMAIN-CONTAINING PROTEIN"/>
    <property type="match status" value="1"/>
</dbReference>
<dbReference type="PANTHER" id="PTHR47027">
    <property type="entry name" value="REVERSE TRANSCRIPTASE DOMAIN-CONTAINING PROTEIN"/>
    <property type="match status" value="1"/>
</dbReference>
<keyword evidence="2" id="KW-1185">Reference proteome</keyword>
<dbReference type="Proteomes" id="UP001066276">
    <property type="component" value="Chromosome 9"/>
</dbReference>